<gene>
    <name evidence="2" type="ORF">LTR78_009152</name>
</gene>
<comment type="caution">
    <text evidence="2">The sequence shown here is derived from an EMBL/GenBank/DDBJ whole genome shotgun (WGS) entry which is preliminary data.</text>
</comment>
<proteinExistence type="predicted"/>
<accession>A0AAE0WGP0</accession>
<dbReference type="AlphaFoldDB" id="A0AAE0WGP0"/>
<feature type="compositionally biased region" description="Basic and acidic residues" evidence="1">
    <location>
        <begin position="43"/>
        <end position="58"/>
    </location>
</feature>
<feature type="compositionally biased region" description="Basic residues" evidence="1">
    <location>
        <begin position="59"/>
        <end position="70"/>
    </location>
</feature>
<organism evidence="2 3">
    <name type="scientific">Recurvomyces mirabilis</name>
    <dbReference type="NCBI Taxonomy" id="574656"/>
    <lineage>
        <taxon>Eukaryota</taxon>
        <taxon>Fungi</taxon>
        <taxon>Dikarya</taxon>
        <taxon>Ascomycota</taxon>
        <taxon>Pezizomycotina</taxon>
        <taxon>Dothideomycetes</taxon>
        <taxon>Dothideomycetidae</taxon>
        <taxon>Mycosphaerellales</taxon>
        <taxon>Teratosphaeriaceae</taxon>
        <taxon>Recurvomyces</taxon>
    </lineage>
</organism>
<evidence type="ECO:0000313" key="3">
    <source>
        <dbReference type="Proteomes" id="UP001274830"/>
    </source>
</evidence>
<evidence type="ECO:0000256" key="1">
    <source>
        <dbReference type="SAM" id="MobiDB-lite"/>
    </source>
</evidence>
<protein>
    <submittedName>
        <fullName evidence="2">Uncharacterized protein</fullName>
    </submittedName>
</protein>
<name>A0AAE0WGP0_9PEZI</name>
<sequence length="172" mass="19447">MTTNANMRALSYGSEQNGKRVRVSTSETELTRNIGLPALLSSARDREEPRRTRPDRSRPGRTKSTGKQKKTCSLDDRVYSAADEYKDIVEDIIDEPREKVDGLEDDLKCEQKTVGRHRVEVEALTAELEQQKFRLDAVVDAEKEVVRVADRSSILQLGHAMFKLEEALKKGS</sequence>
<evidence type="ECO:0000313" key="2">
    <source>
        <dbReference type="EMBL" id="KAK3671034.1"/>
    </source>
</evidence>
<dbReference type="Proteomes" id="UP001274830">
    <property type="component" value="Unassembled WGS sequence"/>
</dbReference>
<reference evidence="2" key="1">
    <citation type="submission" date="2023-07" db="EMBL/GenBank/DDBJ databases">
        <title>Black Yeasts Isolated from many extreme environments.</title>
        <authorList>
            <person name="Coleine C."/>
            <person name="Stajich J.E."/>
            <person name="Selbmann L."/>
        </authorList>
    </citation>
    <scope>NUCLEOTIDE SEQUENCE</scope>
    <source>
        <strain evidence="2">CCFEE 5485</strain>
    </source>
</reference>
<dbReference type="EMBL" id="JAUTXT010000048">
    <property type="protein sequence ID" value="KAK3671034.1"/>
    <property type="molecule type" value="Genomic_DNA"/>
</dbReference>
<keyword evidence="3" id="KW-1185">Reference proteome</keyword>
<feature type="region of interest" description="Disordered" evidence="1">
    <location>
        <begin position="1"/>
        <end position="73"/>
    </location>
</feature>